<dbReference type="GO" id="GO:0004831">
    <property type="term" value="F:tyrosine-tRNA ligase activity"/>
    <property type="evidence" value="ECO:0007669"/>
    <property type="project" value="UniProtKB-EC"/>
</dbReference>
<gene>
    <name evidence="13" type="ORF">HKI87_15g79910</name>
</gene>
<sequence length="537" mass="58105">MIGVHCAAHAGHKYAVRARRGAASTFSLHQRCGYWPLRQGRLDAGSDNNNLNNNVGFRVRKASASAASSSSVRDGRVVDHSEGGVRFDVLEVLRERGLLNDATNELGLASELARKGASPMAVYCGFDPTADSLHLGNLLGIIVLSWFARAGHKVIALCGGATGLVGDPSGKSAERPMLGVETLNHNTACIGDQLKGLMEHAGGAEDSVEIVNNLEWFQEMTFLNFLRDVGKYARVGTMMSKDSVKSRMDSGADEQGQGISFTEFSYQLLQGYDFVHLYRSRGCRIQIGGSDQWGNITAGTDLIRRLCAQEDQAESEDTSLAYGITFPLLVGSDGKKFGKSEGGAIWLDGDKLSPYHMYQHLLRTPDSDVVKFLKMLTFLEMPEVDRIRDRMSPDHEDHLGPNGAQKILASEVTRFVHGQQGLDQALKITKGLFESQKKTDGPPSLEAFEALALSGNAPSAELPRSSVVGAAAVDVFVAAGLQPSKSAVRRMIKGGAIRVNNRLVNDEAELIAEGEAVDDRYILLAAGKKNKMVLELK</sequence>
<accession>A0AAX4PLD1</accession>
<dbReference type="GO" id="GO:0005829">
    <property type="term" value="C:cytosol"/>
    <property type="evidence" value="ECO:0007669"/>
    <property type="project" value="TreeGrafter"/>
</dbReference>
<keyword evidence="5 10" id="KW-0694">RNA-binding</keyword>
<dbReference type="PROSITE" id="PS50889">
    <property type="entry name" value="S4"/>
    <property type="match status" value="1"/>
</dbReference>
<evidence type="ECO:0000256" key="9">
    <source>
        <dbReference type="ARBA" id="ARBA00048248"/>
    </source>
</evidence>
<dbReference type="CDD" id="cd00165">
    <property type="entry name" value="S4"/>
    <property type="match status" value="1"/>
</dbReference>
<dbReference type="InterPro" id="IPR054608">
    <property type="entry name" value="SYY-like_C"/>
</dbReference>
<evidence type="ECO:0000256" key="6">
    <source>
        <dbReference type="ARBA" id="ARBA00022917"/>
    </source>
</evidence>
<dbReference type="GO" id="GO:0005739">
    <property type="term" value="C:mitochondrion"/>
    <property type="evidence" value="ECO:0007669"/>
    <property type="project" value="TreeGrafter"/>
</dbReference>
<dbReference type="InterPro" id="IPR002942">
    <property type="entry name" value="S4_RNA-bd"/>
</dbReference>
<dbReference type="GO" id="GO:0006437">
    <property type="term" value="P:tyrosyl-tRNA aminoacylation"/>
    <property type="evidence" value="ECO:0007669"/>
    <property type="project" value="InterPro"/>
</dbReference>
<dbReference type="GO" id="GO:0009791">
    <property type="term" value="P:post-embryonic development"/>
    <property type="evidence" value="ECO:0007669"/>
    <property type="project" value="UniProtKB-ARBA"/>
</dbReference>
<dbReference type="InterPro" id="IPR001412">
    <property type="entry name" value="aa-tRNA-synth_I_CS"/>
</dbReference>
<evidence type="ECO:0000256" key="8">
    <source>
        <dbReference type="ARBA" id="ARBA00033323"/>
    </source>
</evidence>
<protein>
    <recommendedName>
        <fullName evidence="1 11">Tyrosine--tRNA ligase</fullName>
        <ecNumber evidence="1 11">6.1.1.1</ecNumber>
    </recommendedName>
    <alternativeName>
        <fullName evidence="8 11">Tyrosyl-tRNA synthetase</fullName>
    </alternativeName>
</protein>
<evidence type="ECO:0000256" key="10">
    <source>
        <dbReference type="PROSITE-ProRule" id="PRU00182"/>
    </source>
</evidence>
<dbReference type="Gene3D" id="1.10.240.10">
    <property type="entry name" value="Tyrosyl-Transfer RNA Synthetase"/>
    <property type="match status" value="1"/>
</dbReference>
<dbReference type="PANTHER" id="PTHR11766">
    <property type="entry name" value="TYROSYL-TRNA SYNTHETASE"/>
    <property type="match status" value="1"/>
</dbReference>
<dbReference type="SUPFAM" id="SSF55174">
    <property type="entry name" value="Alpha-L RNA-binding motif"/>
    <property type="match status" value="1"/>
</dbReference>
<reference evidence="13 14" key="1">
    <citation type="submission" date="2024-03" db="EMBL/GenBank/DDBJ databases">
        <title>Complete genome sequence of the green alga Chloropicon roscoffensis RCC1871.</title>
        <authorList>
            <person name="Lemieux C."/>
            <person name="Pombert J.-F."/>
            <person name="Otis C."/>
            <person name="Turmel M."/>
        </authorList>
    </citation>
    <scope>NUCLEOTIDE SEQUENCE [LARGE SCALE GENOMIC DNA]</scope>
    <source>
        <strain evidence="13 14">RCC1871</strain>
    </source>
</reference>
<dbReference type="EMBL" id="CP151515">
    <property type="protein sequence ID" value="WZN66424.1"/>
    <property type="molecule type" value="Genomic_DNA"/>
</dbReference>
<evidence type="ECO:0000256" key="1">
    <source>
        <dbReference type="ARBA" id="ARBA00013160"/>
    </source>
</evidence>
<dbReference type="PANTHER" id="PTHR11766:SF0">
    <property type="entry name" value="TYROSINE--TRNA LIGASE, MITOCHONDRIAL"/>
    <property type="match status" value="1"/>
</dbReference>
<dbReference type="HAMAP" id="MF_02006">
    <property type="entry name" value="Tyr_tRNA_synth_type1"/>
    <property type="match status" value="1"/>
</dbReference>
<dbReference type="Gene3D" id="3.40.50.620">
    <property type="entry name" value="HUPs"/>
    <property type="match status" value="1"/>
</dbReference>
<dbReference type="EC" id="6.1.1.1" evidence="1 11"/>
<dbReference type="GO" id="GO:0009570">
    <property type="term" value="C:chloroplast stroma"/>
    <property type="evidence" value="ECO:0007669"/>
    <property type="project" value="TreeGrafter"/>
</dbReference>
<dbReference type="Gene3D" id="3.10.290.10">
    <property type="entry name" value="RNA-binding S4 domain"/>
    <property type="match status" value="1"/>
</dbReference>
<dbReference type="InterPro" id="IPR002307">
    <property type="entry name" value="Tyr-tRNA-ligase"/>
</dbReference>
<evidence type="ECO:0000256" key="5">
    <source>
        <dbReference type="ARBA" id="ARBA00022884"/>
    </source>
</evidence>
<dbReference type="SMART" id="SM00363">
    <property type="entry name" value="S4"/>
    <property type="match status" value="1"/>
</dbReference>
<comment type="catalytic activity">
    <reaction evidence="9 11">
        <text>tRNA(Tyr) + L-tyrosine + ATP = L-tyrosyl-tRNA(Tyr) + AMP + diphosphate + H(+)</text>
        <dbReference type="Rhea" id="RHEA:10220"/>
        <dbReference type="Rhea" id="RHEA-COMP:9706"/>
        <dbReference type="Rhea" id="RHEA-COMP:9707"/>
        <dbReference type="ChEBI" id="CHEBI:15378"/>
        <dbReference type="ChEBI" id="CHEBI:30616"/>
        <dbReference type="ChEBI" id="CHEBI:33019"/>
        <dbReference type="ChEBI" id="CHEBI:58315"/>
        <dbReference type="ChEBI" id="CHEBI:78442"/>
        <dbReference type="ChEBI" id="CHEBI:78536"/>
        <dbReference type="ChEBI" id="CHEBI:456215"/>
        <dbReference type="EC" id="6.1.1.1"/>
    </reaction>
</comment>
<dbReference type="Pfam" id="PF00579">
    <property type="entry name" value="tRNA-synt_1b"/>
    <property type="match status" value="1"/>
</dbReference>
<evidence type="ECO:0000256" key="3">
    <source>
        <dbReference type="ARBA" id="ARBA00022741"/>
    </source>
</evidence>
<dbReference type="NCBIfam" id="TIGR00234">
    <property type="entry name" value="tyrS"/>
    <property type="match status" value="1"/>
</dbReference>
<keyword evidence="3 11" id="KW-0547">Nucleotide-binding</keyword>
<keyword evidence="2 11" id="KW-0436">Ligase</keyword>
<proteinExistence type="inferred from homology"/>
<dbReference type="AlphaFoldDB" id="A0AAX4PLD1"/>
<evidence type="ECO:0000256" key="11">
    <source>
        <dbReference type="RuleBase" id="RU361234"/>
    </source>
</evidence>
<evidence type="ECO:0000259" key="12">
    <source>
        <dbReference type="SMART" id="SM00363"/>
    </source>
</evidence>
<dbReference type="CDD" id="cd00805">
    <property type="entry name" value="TyrRS_core"/>
    <property type="match status" value="1"/>
</dbReference>
<keyword evidence="14" id="KW-1185">Reference proteome</keyword>
<dbReference type="Pfam" id="PF22421">
    <property type="entry name" value="SYY_C-terminal"/>
    <property type="match status" value="1"/>
</dbReference>
<evidence type="ECO:0000313" key="14">
    <source>
        <dbReference type="Proteomes" id="UP001472866"/>
    </source>
</evidence>
<dbReference type="InterPro" id="IPR036986">
    <property type="entry name" value="S4_RNA-bd_sf"/>
</dbReference>
<evidence type="ECO:0000256" key="4">
    <source>
        <dbReference type="ARBA" id="ARBA00022840"/>
    </source>
</evidence>
<comment type="similarity">
    <text evidence="11">Belongs to the class-I aminoacyl-tRNA synthetase family.</text>
</comment>
<evidence type="ECO:0000313" key="13">
    <source>
        <dbReference type="EMBL" id="WZN66424.1"/>
    </source>
</evidence>
<evidence type="ECO:0000256" key="7">
    <source>
        <dbReference type="ARBA" id="ARBA00023146"/>
    </source>
</evidence>
<dbReference type="PROSITE" id="PS00178">
    <property type="entry name" value="AA_TRNA_LIGASE_I"/>
    <property type="match status" value="1"/>
</dbReference>
<keyword evidence="6 11" id="KW-0648">Protein biosynthesis</keyword>
<dbReference type="GO" id="GO:0005524">
    <property type="term" value="F:ATP binding"/>
    <property type="evidence" value="ECO:0007669"/>
    <property type="project" value="UniProtKB-KW"/>
</dbReference>
<dbReference type="InterPro" id="IPR024088">
    <property type="entry name" value="Tyr-tRNA-ligase_bac-type"/>
</dbReference>
<dbReference type="Proteomes" id="UP001472866">
    <property type="component" value="Chromosome 15"/>
</dbReference>
<evidence type="ECO:0000256" key="2">
    <source>
        <dbReference type="ARBA" id="ARBA00022598"/>
    </source>
</evidence>
<feature type="domain" description="RNA-binding S4" evidence="12">
    <location>
        <begin position="471"/>
        <end position="528"/>
    </location>
</feature>
<organism evidence="13 14">
    <name type="scientific">Chloropicon roscoffensis</name>
    <dbReference type="NCBI Taxonomy" id="1461544"/>
    <lineage>
        <taxon>Eukaryota</taxon>
        <taxon>Viridiplantae</taxon>
        <taxon>Chlorophyta</taxon>
        <taxon>Chloropicophyceae</taxon>
        <taxon>Chloropicales</taxon>
        <taxon>Chloropicaceae</taxon>
        <taxon>Chloropicon</taxon>
    </lineage>
</organism>
<keyword evidence="4 11" id="KW-0067">ATP-binding</keyword>
<keyword evidence="7 11" id="KW-0030">Aminoacyl-tRNA synthetase</keyword>
<dbReference type="InterPro" id="IPR024107">
    <property type="entry name" value="Tyr-tRNA-ligase_bac_1"/>
</dbReference>
<dbReference type="GO" id="GO:0003723">
    <property type="term" value="F:RNA binding"/>
    <property type="evidence" value="ECO:0007669"/>
    <property type="project" value="UniProtKB-KW"/>
</dbReference>
<name>A0AAX4PLD1_9CHLO</name>
<dbReference type="FunFam" id="1.10.240.10:FF:000001">
    <property type="entry name" value="Tyrosine--tRNA ligase"/>
    <property type="match status" value="1"/>
</dbReference>
<dbReference type="PRINTS" id="PR01040">
    <property type="entry name" value="TRNASYNTHTYR"/>
</dbReference>
<dbReference type="InterPro" id="IPR002305">
    <property type="entry name" value="aa-tRNA-synth_Ic"/>
</dbReference>
<dbReference type="InterPro" id="IPR014729">
    <property type="entry name" value="Rossmann-like_a/b/a_fold"/>
</dbReference>
<dbReference type="SUPFAM" id="SSF52374">
    <property type="entry name" value="Nucleotidylyl transferase"/>
    <property type="match status" value="1"/>
</dbReference>
<dbReference type="GO" id="GO:0048608">
    <property type="term" value="P:reproductive structure development"/>
    <property type="evidence" value="ECO:0007669"/>
    <property type="project" value="UniProtKB-ARBA"/>
</dbReference>